<dbReference type="OrthoDB" id="9804196at2"/>
<keyword evidence="6" id="KW-1185">Reference proteome</keyword>
<evidence type="ECO:0000313" key="6">
    <source>
        <dbReference type="Proteomes" id="UP000316213"/>
    </source>
</evidence>
<proteinExistence type="predicted"/>
<evidence type="ECO:0000313" key="5">
    <source>
        <dbReference type="EMBL" id="TWT95008.1"/>
    </source>
</evidence>
<dbReference type="CDD" id="cd03811">
    <property type="entry name" value="GT4_GT28_WabH-like"/>
    <property type="match status" value="1"/>
</dbReference>
<organism evidence="5 6">
    <name type="scientific">Neorhodopirellula pilleata</name>
    <dbReference type="NCBI Taxonomy" id="2714738"/>
    <lineage>
        <taxon>Bacteria</taxon>
        <taxon>Pseudomonadati</taxon>
        <taxon>Planctomycetota</taxon>
        <taxon>Planctomycetia</taxon>
        <taxon>Pirellulales</taxon>
        <taxon>Pirellulaceae</taxon>
        <taxon>Neorhodopirellula</taxon>
    </lineage>
</organism>
<reference evidence="5 6" key="1">
    <citation type="submission" date="2019-02" db="EMBL/GenBank/DDBJ databases">
        <title>Deep-cultivation of Planctomycetes and their phenomic and genomic characterization uncovers novel biology.</title>
        <authorList>
            <person name="Wiegand S."/>
            <person name="Jogler M."/>
            <person name="Boedeker C."/>
            <person name="Pinto D."/>
            <person name="Vollmers J."/>
            <person name="Rivas-Marin E."/>
            <person name="Kohn T."/>
            <person name="Peeters S.H."/>
            <person name="Heuer A."/>
            <person name="Rast P."/>
            <person name="Oberbeckmann S."/>
            <person name="Bunk B."/>
            <person name="Jeske O."/>
            <person name="Meyerdierks A."/>
            <person name="Storesund J.E."/>
            <person name="Kallscheuer N."/>
            <person name="Luecker S."/>
            <person name="Lage O.M."/>
            <person name="Pohl T."/>
            <person name="Merkel B.J."/>
            <person name="Hornburger P."/>
            <person name="Mueller R.-W."/>
            <person name="Bruemmer F."/>
            <person name="Labrenz M."/>
            <person name="Spormann A.M."/>
            <person name="Op Den Camp H."/>
            <person name="Overmann J."/>
            <person name="Amann R."/>
            <person name="Jetten M.S.M."/>
            <person name="Mascher T."/>
            <person name="Medema M.H."/>
            <person name="Devos D.P."/>
            <person name="Kaster A.-K."/>
            <person name="Ovreas L."/>
            <person name="Rohde M."/>
            <person name="Galperin M.Y."/>
            <person name="Jogler C."/>
        </authorList>
    </citation>
    <scope>NUCLEOTIDE SEQUENCE [LARGE SCALE GENOMIC DNA]</scope>
    <source>
        <strain evidence="5 6">Pla100</strain>
    </source>
</reference>
<dbReference type="GO" id="GO:0016757">
    <property type="term" value="F:glycosyltransferase activity"/>
    <property type="evidence" value="ECO:0007669"/>
    <property type="project" value="UniProtKB-KW"/>
</dbReference>
<dbReference type="Pfam" id="PF00534">
    <property type="entry name" value="Glycos_transf_1"/>
    <property type="match status" value="1"/>
</dbReference>
<protein>
    <submittedName>
        <fullName evidence="5">Putative teichuronic acid biosynthesis glycosyltransferase TuaC</fullName>
        <ecNumber evidence="5">2.4.-.-</ecNumber>
    </submittedName>
</protein>
<evidence type="ECO:0000259" key="3">
    <source>
        <dbReference type="Pfam" id="PF00534"/>
    </source>
</evidence>
<dbReference type="AlphaFoldDB" id="A0A5C6A6U3"/>
<comment type="caution">
    <text evidence="5">The sequence shown here is derived from an EMBL/GenBank/DDBJ whole genome shotgun (WGS) entry which is preliminary data.</text>
</comment>
<keyword evidence="1 5" id="KW-0328">Glycosyltransferase</keyword>
<feature type="domain" description="Glycosyltransferase subfamily 4-like N-terminal" evidence="4">
    <location>
        <begin position="12"/>
        <end position="180"/>
    </location>
</feature>
<dbReference type="RefSeq" id="WP_146578956.1">
    <property type="nucleotide sequence ID" value="NZ_SJPM01000007.1"/>
</dbReference>
<sequence length="373" mass="41851">MQIDLIITELDVGGAERTMTRLATSLHRAGDDVRVFVMGRLPDSTKRDGRDSLVKDLVDAGVDLSSGEANSSWEAARVARTLMKWVHRRPNAVRQSFLFHANVMSSFASWTLPKLHQGIDVAGIRVADPNPRRLWIERRALRNKRHVVCVSAAVEAFAHDQLGVPADRTSVIGNSVEVSRFEDVTAIDWGRLGWWSDVKVALFVGRLHPQKNLELLQQQLDQFAPLDSDRKLVLMGKGPLEDRLKAWAESVPGDRVRLLPWQSDVAPWMKACRVLVLPSRYEGMPNVVMEAMAAGKPVVCSRVEGSAELIGDDSEQGFPPDDGPAMSDRLNRFLTDEESADRVGMKNRERMQSEFSVQRMVDDYRGLYERLLA</sequence>
<dbReference type="SUPFAM" id="SSF53756">
    <property type="entry name" value="UDP-Glycosyltransferase/glycogen phosphorylase"/>
    <property type="match status" value="1"/>
</dbReference>
<evidence type="ECO:0000259" key="4">
    <source>
        <dbReference type="Pfam" id="PF13439"/>
    </source>
</evidence>
<dbReference type="Pfam" id="PF13439">
    <property type="entry name" value="Glyco_transf_4"/>
    <property type="match status" value="1"/>
</dbReference>
<feature type="domain" description="Glycosyl transferase family 1" evidence="3">
    <location>
        <begin position="196"/>
        <end position="349"/>
    </location>
</feature>
<gene>
    <name evidence="5" type="primary">tuaC_2</name>
    <name evidence="5" type="ORF">Pla100_35870</name>
</gene>
<dbReference type="PANTHER" id="PTHR12526">
    <property type="entry name" value="GLYCOSYLTRANSFERASE"/>
    <property type="match status" value="1"/>
</dbReference>
<dbReference type="Gene3D" id="3.40.50.2000">
    <property type="entry name" value="Glycogen Phosphorylase B"/>
    <property type="match status" value="2"/>
</dbReference>
<dbReference type="EMBL" id="SJPM01000007">
    <property type="protein sequence ID" value="TWT95008.1"/>
    <property type="molecule type" value="Genomic_DNA"/>
</dbReference>
<accession>A0A5C6A6U3</accession>
<name>A0A5C6A6U3_9BACT</name>
<evidence type="ECO:0000256" key="1">
    <source>
        <dbReference type="ARBA" id="ARBA00022676"/>
    </source>
</evidence>
<evidence type="ECO:0000256" key="2">
    <source>
        <dbReference type="ARBA" id="ARBA00022679"/>
    </source>
</evidence>
<dbReference type="InterPro" id="IPR001296">
    <property type="entry name" value="Glyco_trans_1"/>
</dbReference>
<dbReference type="InterPro" id="IPR028098">
    <property type="entry name" value="Glyco_trans_4-like_N"/>
</dbReference>
<keyword evidence="2 5" id="KW-0808">Transferase</keyword>
<dbReference type="EC" id="2.4.-.-" evidence="5"/>
<dbReference type="PANTHER" id="PTHR12526:SF510">
    <property type="entry name" value="D-INOSITOL 3-PHOSPHATE GLYCOSYLTRANSFERASE"/>
    <property type="match status" value="1"/>
</dbReference>
<dbReference type="Proteomes" id="UP000316213">
    <property type="component" value="Unassembled WGS sequence"/>
</dbReference>